<dbReference type="Proteomes" id="UP000464954">
    <property type="component" value="Chromosome"/>
</dbReference>
<dbReference type="CDD" id="cd16030">
    <property type="entry name" value="iduronate-2-sulfatase"/>
    <property type="match status" value="1"/>
</dbReference>
<dbReference type="InterPro" id="IPR017850">
    <property type="entry name" value="Alkaline_phosphatase_core_sf"/>
</dbReference>
<evidence type="ECO:0000259" key="7">
    <source>
        <dbReference type="Pfam" id="PF00884"/>
    </source>
</evidence>
<dbReference type="Gene3D" id="3.40.720.10">
    <property type="entry name" value="Alkaline Phosphatase, subunit A"/>
    <property type="match status" value="1"/>
</dbReference>
<dbReference type="GO" id="GO:0046872">
    <property type="term" value="F:metal ion binding"/>
    <property type="evidence" value="ECO:0007669"/>
    <property type="project" value="UniProtKB-KW"/>
</dbReference>
<organism evidence="8 9">
    <name type="scientific">Tichowtungia aerotolerans</name>
    <dbReference type="NCBI Taxonomy" id="2697043"/>
    <lineage>
        <taxon>Bacteria</taxon>
        <taxon>Pseudomonadati</taxon>
        <taxon>Kiritimatiellota</taxon>
        <taxon>Tichowtungiia</taxon>
        <taxon>Tichowtungiales</taxon>
        <taxon>Tichowtungiaceae</taxon>
        <taxon>Tichowtungia</taxon>
    </lineage>
</organism>
<protein>
    <submittedName>
        <fullName evidence="8">Sulfatase-like hydrolase/transferase</fullName>
    </submittedName>
</protein>
<evidence type="ECO:0000313" key="9">
    <source>
        <dbReference type="Proteomes" id="UP000464954"/>
    </source>
</evidence>
<dbReference type="EMBL" id="CP047593">
    <property type="protein sequence ID" value="QHI68279.1"/>
    <property type="molecule type" value="Genomic_DNA"/>
</dbReference>
<keyword evidence="5 8" id="KW-0378">Hydrolase</keyword>
<dbReference type="InterPro" id="IPR035874">
    <property type="entry name" value="IDS"/>
</dbReference>
<reference evidence="8 9" key="1">
    <citation type="submission" date="2020-01" db="EMBL/GenBank/DDBJ databases">
        <title>Ponticoccus aerotolerans gen. nov., sp. nov., an anaerobic bacterium and proposal of Ponticoccusceae fam. nov., Ponticoccusles ord. nov. and Ponticoccuse classis nov. in the phylum Kiritimatiellaeota.</title>
        <authorList>
            <person name="Zhou L.Y."/>
            <person name="Du Z.J."/>
        </authorList>
    </citation>
    <scope>NUCLEOTIDE SEQUENCE [LARGE SCALE GENOMIC DNA]</scope>
    <source>
        <strain evidence="8 9">S-5007</strain>
    </source>
</reference>
<gene>
    <name evidence="8" type="ORF">GT409_02015</name>
</gene>
<keyword evidence="9" id="KW-1185">Reference proteome</keyword>
<comment type="similarity">
    <text evidence="2">Belongs to the sulfatase family.</text>
</comment>
<dbReference type="GO" id="GO:0005737">
    <property type="term" value="C:cytoplasm"/>
    <property type="evidence" value="ECO:0007669"/>
    <property type="project" value="TreeGrafter"/>
</dbReference>
<dbReference type="PANTHER" id="PTHR45953">
    <property type="entry name" value="IDURONATE 2-SULFATASE"/>
    <property type="match status" value="1"/>
</dbReference>
<keyword evidence="3" id="KW-0479">Metal-binding</keyword>
<proteinExistence type="inferred from homology"/>
<comment type="cofactor">
    <cofactor evidence="1">
        <name>Ca(2+)</name>
        <dbReference type="ChEBI" id="CHEBI:29108"/>
    </cofactor>
</comment>
<dbReference type="RefSeq" id="WP_160626445.1">
    <property type="nucleotide sequence ID" value="NZ_CP047593.1"/>
</dbReference>
<keyword evidence="8" id="KW-0808">Transferase</keyword>
<dbReference type="Pfam" id="PF00884">
    <property type="entry name" value="Sulfatase"/>
    <property type="match status" value="1"/>
</dbReference>
<evidence type="ECO:0000256" key="4">
    <source>
        <dbReference type="ARBA" id="ARBA00022729"/>
    </source>
</evidence>
<dbReference type="GO" id="GO:0016740">
    <property type="term" value="F:transferase activity"/>
    <property type="evidence" value="ECO:0007669"/>
    <property type="project" value="UniProtKB-KW"/>
</dbReference>
<keyword evidence="4" id="KW-0732">Signal</keyword>
<dbReference type="AlphaFoldDB" id="A0A6P1M0G0"/>
<name>A0A6P1M0G0_9BACT</name>
<evidence type="ECO:0000256" key="1">
    <source>
        <dbReference type="ARBA" id="ARBA00001913"/>
    </source>
</evidence>
<evidence type="ECO:0000256" key="2">
    <source>
        <dbReference type="ARBA" id="ARBA00008779"/>
    </source>
</evidence>
<dbReference type="SUPFAM" id="SSF53649">
    <property type="entry name" value="Alkaline phosphatase-like"/>
    <property type="match status" value="1"/>
</dbReference>
<evidence type="ECO:0000256" key="3">
    <source>
        <dbReference type="ARBA" id="ARBA00022723"/>
    </source>
</evidence>
<keyword evidence="6" id="KW-0106">Calcium</keyword>
<evidence type="ECO:0000313" key="8">
    <source>
        <dbReference type="EMBL" id="QHI68279.1"/>
    </source>
</evidence>
<evidence type="ECO:0000256" key="6">
    <source>
        <dbReference type="ARBA" id="ARBA00022837"/>
    </source>
</evidence>
<dbReference type="KEGG" id="taer:GT409_02015"/>
<accession>A0A6P1M0G0</accession>
<sequence>MQIKKMLPVVCVAAAVQAADKPNILMIAVDDLRPELNLFGEQGMVTPNFDRLAARGTVFQRAYCQFAVCGPSRASLMSGLRPNRERFVIDRRQPDIDTDAPGTLTLSRYLKENGYKTQSLGKIYHSRDDNMEGWSVPPWRGPWSHNHYNLPENEAVRKKNGRYGPAFECADVPDEAYPDGLMAAEAVRRIETAATDDQPFFIAVGFWRPHLPFNAPKKYWDLYPADQIELADNLFAPKNTPAIAMHNSPEVIGYEGIPRPIEKMSDDLARTMIRAYRACVSFSDANIGKLLDALERSGQAENTVIVLWGDHGWHLGENALWGKESNFERSLRTTLMAVDPRVSKGGEQADALVELVDIYPTLCELAGLPVPEHVEGRSFTPLLSDVFKPWKKAVFSCFVRPDRDKAGMSVRDDRYRYTEWCNAAGDFKGHTLFDLKEDPEENSNIADNSEMEPVVGRMKKLLSSGWKPIQ</sequence>
<dbReference type="GO" id="GO:0004423">
    <property type="term" value="F:iduronate-2-sulfatase activity"/>
    <property type="evidence" value="ECO:0007669"/>
    <property type="project" value="InterPro"/>
</dbReference>
<dbReference type="InterPro" id="IPR000917">
    <property type="entry name" value="Sulfatase_N"/>
</dbReference>
<dbReference type="PANTHER" id="PTHR45953:SF1">
    <property type="entry name" value="IDURONATE 2-SULFATASE"/>
    <property type="match status" value="1"/>
</dbReference>
<feature type="domain" description="Sulfatase N-terminal" evidence="7">
    <location>
        <begin position="22"/>
        <end position="367"/>
    </location>
</feature>
<evidence type="ECO:0000256" key="5">
    <source>
        <dbReference type="ARBA" id="ARBA00022801"/>
    </source>
</evidence>